<comment type="caution">
    <text evidence="4">The sequence shown here is derived from an EMBL/GenBank/DDBJ whole genome shotgun (WGS) entry which is preliminary data.</text>
</comment>
<keyword evidence="1" id="KW-0472">Membrane</keyword>
<feature type="chain" id="PRO_5017957039" description="Oxidoreductase molybdopterin-binding domain-containing protein" evidence="2">
    <location>
        <begin position="27"/>
        <end position="509"/>
    </location>
</feature>
<dbReference type="SUPFAM" id="SSF81296">
    <property type="entry name" value="E set domains"/>
    <property type="match status" value="1"/>
</dbReference>
<reference evidence="4 5" key="1">
    <citation type="submission" date="2018-10" db="EMBL/GenBank/DDBJ databases">
        <title>Tessaracoccus antarcticuss sp. nov., isolated from sediment.</title>
        <authorList>
            <person name="Zhou L.Y."/>
            <person name="Du Z.J."/>
        </authorList>
    </citation>
    <scope>NUCLEOTIDE SEQUENCE [LARGE SCALE GENOMIC DNA]</scope>
    <source>
        <strain evidence="4 5">JDX10</strain>
    </source>
</reference>
<dbReference type="GO" id="GO:0006790">
    <property type="term" value="P:sulfur compound metabolic process"/>
    <property type="evidence" value="ECO:0007669"/>
    <property type="project" value="TreeGrafter"/>
</dbReference>
<evidence type="ECO:0000313" key="5">
    <source>
        <dbReference type="Proteomes" id="UP000275256"/>
    </source>
</evidence>
<evidence type="ECO:0000259" key="3">
    <source>
        <dbReference type="Pfam" id="PF00174"/>
    </source>
</evidence>
<organism evidence="4 5">
    <name type="scientific">Tessaracoccus antarcticus</name>
    <dbReference type="NCBI Taxonomy" id="2479848"/>
    <lineage>
        <taxon>Bacteria</taxon>
        <taxon>Bacillati</taxon>
        <taxon>Actinomycetota</taxon>
        <taxon>Actinomycetes</taxon>
        <taxon>Propionibacteriales</taxon>
        <taxon>Propionibacteriaceae</taxon>
        <taxon>Tessaracoccus</taxon>
    </lineage>
</organism>
<protein>
    <recommendedName>
        <fullName evidence="3">Oxidoreductase molybdopterin-binding domain-containing protein</fullName>
    </recommendedName>
</protein>
<gene>
    <name evidence="4" type="ORF">EAX62_11955</name>
</gene>
<dbReference type="GO" id="GO:0043546">
    <property type="term" value="F:molybdopterin cofactor binding"/>
    <property type="evidence" value="ECO:0007669"/>
    <property type="project" value="TreeGrafter"/>
</dbReference>
<name>A0A3M0G8U5_9ACTN</name>
<feature type="transmembrane region" description="Helical" evidence="1">
    <location>
        <begin position="161"/>
        <end position="182"/>
    </location>
</feature>
<dbReference type="InterPro" id="IPR000572">
    <property type="entry name" value="OxRdtase_Mopterin-bd_dom"/>
</dbReference>
<dbReference type="PANTHER" id="PTHR19372:SF7">
    <property type="entry name" value="SULFITE OXIDASE, MITOCHONDRIAL"/>
    <property type="match status" value="1"/>
</dbReference>
<dbReference type="Gene3D" id="2.60.40.650">
    <property type="match status" value="1"/>
</dbReference>
<proteinExistence type="predicted"/>
<dbReference type="AlphaFoldDB" id="A0A3M0G8U5"/>
<feature type="transmembrane region" description="Helical" evidence="1">
    <location>
        <begin position="118"/>
        <end position="140"/>
    </location>
</feature>
<keyword evidence="2" id="KW-0732">Signal</keyword>
<feature type="signal peptide" evidence="2">
    <location>
        <begin position="1"/>
        <end position="26"/>
    </location>
</feature>
<accession>A0A3M0G8U5</accession>
<evidence type="ECO:0000313" key="4">
    <source>
        <dbReference type="EMBL" id="RMB58832.1"/>
    </source>
</evidence>
<dbReference type="GO" id="GO:0008482">
    <property type="term" value="F:sulfite oxidase activity"/>
    <property type="evidence" value="ECO:0007669"/>
    <property type="project" value="TreeGrafter"/>
</dbReference>
<keyword evidence="5" id="KW-1185">Reference proteome</keyword>
<dbReference type="Proteomes" id="UP000275256">
    <property type="component" value="Unassembled WGS sequence"/>
</dbReference>
<dbReference type="EMBL" id="REFW01000003">
    <property type="protein sequence ID" value="RMB58832.1"/>
    <property type="molecule type" value="Genomic_DNA"/>
</dbReference>
<feature type="transmembrane region" description="Helical" evidence="1">
    <location>
        <begin position="66"/>
        <end position="85"/>
    </location>
</feature>
<sequence length="509" mass="53579">MPSRVLRALAGFVSAAVALAMGHVVAALFNPAASPVVVVGSQLVDLSPTPVKEVAVRYLGTADKPVLIAAVAVVVLIAGALLGLLAWQRPRIASVGVATLGLVGAVVALLRPGFGGSAVVPSLVASVVGVATLMGLVWWANTPTPAHRAGVSVGGVSRRHLMIGTAAGAAVAALALGGAVVIDRVKQAGAAAARRLGLPTPASPATPIPDGAQVPGNTPFTTSIEDFYRVDIALTTPSYSTEGWSLTLDGDVENPMTISYDELMEMPMIERDITMTCVSNEVGGPYVGTARWLGVPFSDLLPKLGVKPGVDQLFSYSMDSGYTCSTPFQAVSDGRDAMIVVGMNGEVLPNKNGFPARMLVPGLFGFVSATKWLNRIEFTTYDKRKAYWSERGWATDADVRTQARIDVPESLGTITKDKPVLAGVAWAQHRGIEKVEIRIDGGEWIETTLADDAGIDLWRQWSHVYDGPPGGHTAEVRATDLDGNTQPEERQPVFPSGATGWHLIRFTSA</sequence>
<feature type="domain" description="Oxidoreductase molybdopterin-binding" evidence="3">
    <location>
        <begin position="235"/>
        <end position="385"/>
    </location>
</feature>
<evidence type="ECO:0000256" key="2">
    <source>
        <dbReference type="SAM" id="SignalP"/>
    </source>
</evidence>
<dbReference type="Gene3D" id="3.90.420.10">
    <property type="entry name" value="Oxidoreductase, molybdopterin-binding domain"/>
    <property type="match status" value="1"/>
</dbReference>
<keyword evidence="1" id="KW-1133">Transmembrane helix</keyword>
<evidence type="ECO:0000256" key="1">
    <source>
        <dbReference type="SAM" id="Phobius"/>
    </source>
</evidence>
<dbReference type="GO" id="GO:0020037">
    <property type="term" value="F:heme binding"/>
    <property type="evidence" value="ECO:0007669"/>
    <property type="project" value="TreeGrafter"/>
</dbReference>
<keyword evidence="1" id="KW-0812">Transmembrane</keyword>
<feature type="transmembrane region" description="Helical" evidence="1">
    <location>
        <begin position="92"/>
        <end position="112"/>
    </location>
</feature>
<dbReference type="PANTHER" id="PTHR19372">
    <property type="entry name" value="SULFITE REDUCTASE"/>
    <property type="match status" value="1"/>
</dbReference>
<dbReference type="Pfam" id="PF00174">
    <property type="entry name" value="Oxidored_molyb"/>
    <property type="match status" value="1"/>
</dbReference>
<dbReference type="SUPFAM" id="SSF56524">
    <property type="entry name" value="Oxidoreductase molybdopterin-binding domain"/>
    <property type="match status" value="1"/>
</dbReference>
<dbReference type="OrthoDB" id="9795587at2"/>
<dbReference type="InterPro" id="IPR036374">
    <property type="entry name" value="OxRdtase_Mopterin-bd_sf"/>
</dbReference>
<dbReference type="InterPro" id="IPR014756">
    <property type="entry name" value="Ig_E-set"/>
</dbReference>